<dbReference type="GO" id="GO:0005524">
    <property type="term" value="F:ATP binding"/>
    <property type="evidence" value="ECO:0007669"/>
    <property type="project" value="UniProtKB-KW"/>
</dbReference>
<keyword evidence="1 6" id="KW-0808">Transferase</keyword>
<keyword evidence="6" id="KW-0560">Oxidoreductase</keyword>
<dbReference type="Proteomes" id="UP000238479">
    <property type="component" value="Chromosome 1"/>
</dbReference>
<dbReference type="PANTHER" id="PTHR11063:SF8">
    <property type="entry name" value="DELTA-1-PYRROLINE-5-CARBOXYLATE SYNTHASE"/>
    <property type="match status" value="1"/>
</dbReference>
<keyword evidence="7" id="KW-1185">Reference proteome</keyword>
<dbReference type="EC" id="2.7.2.11" evidence="6"/>
<keyword evidence="3 6" id="KW-0418">Kinase</keyword>
<evidence type="ECO:0000256" key="1">
    <source>
        <dbReference type="ARBA" id="ARBA00022679"/>
    </source>
</evidence>
<dbReference type="AlphaFoldDB" id="A0A2P6SKT8"/>
<dbReference type="EC" id="1.2.1.41" evidence="6"/>
<proteinExistence type="predicted"/>
<feature type="domain" description="Aspartate/glutamate/uridylate kinase" evidence="5">
    <location>
        <begin position="17"/>
        <end position="219"/>
    </location>
</feature>
<gene>
    <name evidence="6" type="ORF">RchiOBHm_Chr1g0368581</name>
</gene>
<dbReference type="STRING" id="74649.A0A2P6SKT8"/>
<comment type="caution">
    <text evidence="6">The sequence shown here is derived from an EMBL/GenBank/DDBJ whole genome shotgun (WGS) entry which is preliminary data.</text>
</comment>
<keyword evidence="4" id="KW-0067">ATP-binding</keyword>
<dbReference type="InterPro" id="IPR036393">
    <property type="entry name" value="AceGlu_kinase-like_sf"/>
</dbReference>
<evidence type="ECO:0000256" key="2">
    <source>
        <dbReference type="ARBA" id="ARBA00022741"/>
    </source>
</evidence>
<dbReference type="GO" id="GO:0004350">
    <property type="term" value="F:glutamate-5-semialdehyde dehydrogenase activity"/>
    <property type="evidence" value="ECO:0007669"/>
    <property type="project" value="UniProtKB-EC"/>
</dbReference>
<sequence length="252" mass="27910">MEQDIVRAFLEDRNVIKRLVIKVGTAVVTEKDGRIALERLQVLCEKLKELRSQEYEVMLVTSGGVALGRQVLRDRISVHNSSCSSADLQKPAELDGKACAAVGQPDLVALFKTVFSEEDVTEAQCLVTESDFRGKDFQRQLKETVDHLLSLKTIPIFNENDAVSTRTDLYEDSSGIFWDNDSLAAILAKQLKSDLLILMSDVKGLYSGPPSDTNSELIHSYIHKGVASRRSHFWSKIKSGTRGNGCESKGCC</sequence>
<keyword evidence="2" id="KW-0547">Nucleotide-binding</keyword>
<dbReference type="SUPFAM" id="SSF53633">
    <property type="entry name" value="Carbamate kinase-like"/>
    <property type="match status" value="1"/>
</dbReference>
<protein>
    <submittedName>
        <fullName evidence="6">Putative glutamate-5-semialdehyde dehydrogenase, Glutamate 5-kinase</fullName>
        <ecNumber evidence="6">1.2.1.41</ecNumber>
        <ecNumber evidence="6">2.7.2.11</ecNumber>
    </submittedName>
</protein>
<evidence type="ECO:0000313" key="6">
    <source>
        <dbReference type="EMBL" id="PRQ59292.1"/>
    </source>
</evidence>
<dbReference type="Gramene" id="PRQ59292">
    <property type="protein sequence ID" value="PRQ59292"/>
    <property type="gene ID" value="RchiOBHm_Chr1g0368581"/>
</dbReference>
<evidence type="ECO:0000256" key="4">
    <source>
        <dbReference type="ARBA" id="ARBA00022840"/>
    </source>
</evidence>
<dbReference type="EMBL" id="PDCK01000039">
    <property type="protein sequence ID" value="PRQ59292.1"/>
    <property type="molecule type" value="Genomic_DNA"/>
</dbReference>
<dbReference type="InterPro" id="IPR001057">
    <property type="entry name" value="Glu/AcGlu_kinase"/>
</dbReference>
<reference evidence="6 7" key="1">
    <citation type="journal article" date="2018" name="Nat. Genet.">
        <title>The Rosa genome provides new insights in the design of modern roses.</title>
        <authorList>
            <person name="Bendahmane M."/>
        </authorList>
    </citation>
    <scope>NUCLEOTIDE SEQUENCE [LARGE SCALE GENOMIC DNA]</scope>
    <source>
        <strain evidence="7">cv. Old Blush</strain>
    </source>
</reference>
<dbReference type="InterPro" id="IPR001048">
    <property type="entry name" value="Asp/Glu/Uridylate_kinase"/>
</dbReference>
<dbReference type="PANTHER" id="PTHR11063">
    <property type="entry name" value="GLUTAMATE SEMIALDEHYDE DEHYDROGENASE"/>
    <property type="match status" value="1"/>
</dbReference>
<dbReference type="OMA" id="NEDHIDP"/>
<organism evidence="6 7">
    <name type="scientific">Rosa chinensis</name>
    <name type="common">China rose</name>
    <dbReference type="NCBI Taxonomy" id="74649"/>
    <lineage>
        <taxon>Eukaryota</taxon>
        <taxon>Viridiplantae</taxon>
        <taxon>Streptophyta</taxon>
        <taxon>Embryophyta</taxon>
        <taxon>Tracheophyta</taxon>
        <taxon>Spermatophyta</taxon>
        <taxon>Magnoliopsida</taxon>
        <taxon>eudicotyledons</taxon>
        <taxon>Gunneridae</taxon>
        <taxon>Pentapetalae</taxon>
        <taxon>rosids</taxon>
        <taxon>fabids</taxon>
        <taxon>Rosales</taxon>
        <taxon>Rosaceae</taxon>
        <taxon>Rosoideae</taxon>
        <taxon>Rosoideae incertae sedis</taxon>
        <taxon>Rosa</taxon>
    </lineage>
</organism>
<dbReference type="PRINTS" id="PR00474">
    <property type="entry name" value="GLU5KINASE"/>
</dbReference>
<evidence type="ECO:0000313" key="7">
    <source>
        <dbReference type="Proteomes" id="UP000238479"/>
    </source>
</evidence>
<dbReference type="GO" id="GO:0009084">
    <property type="term" value="P:glutamine family amino acid biosynthetic process"/>
    <property type="evidence" value="ECO:0007669"/>
    <property type="project" value="UniProtKB-ARBA"/>
</dbReference>
<name>A0A2P6SKT8_ROSCH</name>
<evidence type="ECO:0000259" key="5">
    <source>
        <dbReference type="Pfam" id="PF00696"/>
    </source>
</evidence>
<dbReference type="Gene3D" id="3.40.1160.10">
    <property type="entry name" value="Acetylglutamate kinase-like"/>
    <property type="match status" value="1"/>
</dbReference>
<accession>A0A2P6SKT8</accession>
<dbReference type="GO" id="GO:0004349">
    <property type="term" value="F:glutamate 5-kinase activity"/>
    <property type="evidence" value="ECO:0007669"/>
    <property type="project" value="UniProtKB-EC"/>
</dbReference>
<dbReference type="Pfam" id="PF00696">
    <property type="entry name" value="AA_kinase"/>
    <property type="match status" value="1"/>
</dbReference>
<evidence type="ECO:0000256" key="3">
    <source>
        <dbReference type="ARBA" id="ARBA00022777"/>
    </source>
</evidence>